<dbReference type="PROSITE" id="PS50966">
    <property type="entry name" value="ZF_SWIM"/>
    <property type="match status" value="1"/>
</dbReference>
<evidence type="ECO:0000313" key="3">
    <source>
        <dbReference type="EMBL" id="CAF0714389.1"/>
    </source>
</evidence>
<dbReference type="InterPro" id="IPR007527">
    <property type="entry name" value="Znf_SWIM"/>
</dbReference>
<accession>A0A813M8K5</accession>
<reference evidence="3" key="1">
    <citation type="submission" date="2021-02" db="EMBL/GenBank/DDBJ databases">
        <authorList>
            <person name="Nowell W R."/>
        </authorList>
    </citation>
    <scope>NUCLEOTIDE SEQUENCE</scope>
    <source>
        <strain evidence="3">Ploen Becks lab</strain>
    </source>
</reference>
<keyword evidence="1" id="KW-0479">Metal-binding</keyword>
<evidence type="ECO:0000259" key="2">
    <source>
        <dbReference type="PROSITE" id="PS50966"/>
    </source>
</evidence>
<keyword evidence="4" id="KW-1185">Reference proteome</keyword>
<dbReference type="EMBL" id="CAJNOC010000094">
    <property type="protein sequence ID" value="CAF0714389.1"/>
    <property type="molecule type" value="Genomic_DNA"/>
</dbReference>
<proteinExistence type="predicted"/>
<dbReference type="PANTHER" id="PTHR19446">
    <property type="entry name" value="REVERSE TRANSCRIPTASES"/>
    <property type="match status" value="1"/>
</dbReference>
<name>A0A813M8K5_9BILA</name>
<keyword evidence="1" id="KW-0862">Zinc</keyword>
<sequence length="552" mass="64102">MINHQLMPYLFNLSIIKPLIKDPKKSSDDISKFRPVAVSESLANLFEAILLKEVSKYHRDDELQFGFKAKSSCAHAIFTLQQTIKNSMDLGKWAYITAIEASKAYDKIDRNILWQKLITAKIHPAIIRRNFVKNLLGIPSRLSEYFLINMKIDFYSRLIEKSFTKKLIIELAKQPASGDYNEEILEITKDVGTENMTLLDKCKMRKDENLIRNKAGKNDEKVHKAKQQFRKCTSDGCEVKYNLVICEVKNICSISQKNSHNHEILPQYNNENGLPDKLKQAIIELINNNPKLNPRQIRCHLNNNRVKYGIKNLELKNSQIAGFVYRYKTKLNPKQNKVEDVENFLVNNLYFPTIEPNTPFFFGFPIKDYRPVLGNGSDFKLYFESQWLEGQWVNWPLFTRPAGFSTTNNNTEGFNKTIKKIYTNYERSTILEGCNVIKRMVIDLSLSQVKFDLAIQRKKSIVKEAEVLNLSYFLIIDWITAYRVVNGQNKYYVLLNPRYCRCINFLEYGICKHCIALCGLLNYPLDENVREFVHIKKKGRPAKSNNGALNKN</sequence>
<dbReference type="Proteomes" id="UP000663879">
    <property type="component" value="Unassembled WGS sequence"/>
</dbReference>
<feature type="domain" description="SWIM-type" evidence="2">
    <location>
        <begin position="491"/>
        <end position="522"/>
    </location>
</feature>
<protein>
    <recommendedName>
        <fullName evidence="2">SWIM-type domain-containing protein</fullName>
    </recommendedName>
</protein>
<evidence type="ECO:0000256" key="1">
    <source>
        <dbReference type="PROSITE-ProRule" id="PRU00325"/>
    </source>
</evidence>
<gene>
    <name evidence="3" type="ORF">OXX778_LOCUS1462</name>
</gene>
<organism evidence="3 4">
    <name type="scientific">Brachionus calyciflorus</name>
    <dbReference type="NCBI Taxonomy" id="104777"/>
    <lineage>
        <taxon>Eukaryota</taxon>
        <taxon>Metazoa</taxon>
        <taxon>Spiralia</taxon>
        <taxon>Gnathifera</taxon>
        <taxon>Rotifera</taxon>
        <taxon>Eurotatoria</taxon>
        <taxon>Monogononta</taxon>
        <taxon>Pseudotrocha</taxon>
        <taxon>Ploima</taxon>
        <taxon>Brachionidae</taxon>
        <taxon>Brachionus</taxon>
    </lineage>
</organism>
<evidence type="ECO:0000313" key="4">
    <source>
        <dbReference type="Proteomes" id="UP000663879"/>
    </source>
</evidence>
<keyword evidence="1" id="KW-0863">Zinc-finger</keyword>
<dbReference type="AlphaFoldDB" id="A0A813M8K5"/>
<comment type="caution">
    <text evidence="3">The sequence shown here is derived from an EMBL/GenBank/DDBJ whole genome shotgun (WGS) entry which is preliminary data.</text>
</comment>
<dbReference type="GO" id="GO:0008270">
    <property type="term" value="F:zinc ion binding"/>
    <property type="evidence" value="ECO:0007669"/>
    <property type="project" value="UniProtKB-KW"/>
</dbReference>